<comment type="caution">
    <text evidence="2">The sequence shown here is derived from an EMBL/GenBank/DDBJ whole genome shotgun (WGS) entry which is preliminary data.</text>
</comment>
<evidence type="ECO:0000313" key="2">
    <source>
        <dbReference type="EMBL" id="NKQ56249.1"/>
    </source>
</evidence>
<keyword evidence="1" id="KW-1133">Transmembrane helix</keyword>
<feature type="transmembrane region" description="Helical" evidence="1">
    <location>
        <begin position="12"/>
        <end position="34"/>
    </location>
</feature>
<keyword evidence="3" id="KW-1185">Reference proteome</keyword>
<evidence type="ECO:0000313" key="3">
    <source>
        <dbReference type="Proteomes" id="UP000715441"/>
    </source>
</evidence>
<proteinExistence type="predicted"/>
<feature type="transmembrane region" description="Helical" evidence="1">
    <location>
        <begin position="290"/>
        <end position="313"/>
    </location>
</feature>
<accession>A0ABX1J991</accession>
<reference evidence="2 3" key="1">
    <citation type="submission" date="2020-04" db="EMBL/GenBank/DDBJ databases">
        <title>Novel species.</title>
        <authorList>
            <person name="Teo W.F.A."/>
            <person name="Lipun K."/>
            <person name="Srisuk N."/>
            <person name="Duangmal K."/>
        </authorList>
    </citation>
    <scope>NUCLEOTIDE SEQUENCE [LARGE SCALE GENOMIC DNA]</scope>
    <source>
        <strain evidence="2 3">K13G38</strain>
    </source>
</reference>
<feature type="transmembrane region" description="Helical" evidence="1">
    <location>
        <begin position="189"/>
        <end position="207"/>
    </location>
</feature>
<dbReference type="Pfam" id="PF12679">
    <property type="entry name" value="ABC2_membrane_2"/>
    <property type="match status" value="1"/>
</dbReference>
<evidence type="ECO:0000256" key="1">
    <source>
        <dbReference type="SAM" id="Phobius"/>
    </source>
</evidence>
<name>A0ABX1J991_9PSEU</name>
<organism evidence="2 3">
    <name type="scientific">Amycolatopsis acididurans</name>
    <dbReference type="NCBI Taxonomy" id="2724524"/>
    <lineage>
        <taxon>Bacteria</taxon>
        <taxon>Bacillati</taxon>
        <taxon>Actinomycetota</taxon>
        <taxon>Actinomycetes</taxon>
        <taxon>Pseudonocardiales</taxon>
        <taxon>Pseudonocardiaceae</taxon>
        <taxon>Amycolatopsis</taxon>
    </lineage>
</organism>
<sequence>MIWLTWRQHRKQLLYTAIGLAVLAAVIVPTGLAMRGDFDRDGLGACLGVETDTCAHKMSLFNDTWVTMGNIGVLLLFLPLLLGLFWGAPVVAREVEHGTHRLVWTQGISRLRWAAAKFGFAGLAALAFSVLYGLGVSWWLSPLNSTGQRTRFDPFMFDMQGIAPVGYTLFAVALGIAAGTIWKRVLPSMGVALAGFVVVRVVLAVLARPHYETPAERTFPVQGGQPGDQITANWVLDEGIRDASGKMVAPGASAFCPAGAVGPSGRPCGADLGLTPGSYNWQLYQPADRFWTFQTIEAGIFVVLAAALLFLAISRIRRIA</sequence>
<feature type="transmembrane region" description="Helical" evidence="1">
    <location>
        <begin position="71"/>
        <end position="92"/>
    </location>
</feature>
<dbReference type="Proteomes" id="UP000715441">
    <property type="component" value="Unassembled WGS sequence"/>
</dbReference>
<feature type="transmembrane region" description="Helical" evidence="1">
    <location>
        <begin position="118"/>
        <end position="141"/>
    </location>
</feature>
<dbReference type="EMBL" id="JAAXLS010000021">
    <property type="protein sequence ID" value="NKQ56249.1"/>
    <property type="molecule type" value="Genomic_DNA"/>
</dbReference>
<feature type="transmembrane region" description="Helical" evidence="1">
    <location>
        <begin position="161"/>
        <end position="182"/>
    </location>
</feature>
<gene>
    <name evidence="2" type="ORF">HFP15_25555</name>
</gene>
<dbReference type="RefSeq" id="WP_168519293.1">
    <property type="nucleotide sequence ID" value="NZ_JAAXLS010000021.1"/>
</dbReference>
<keyword evidence="1" id="KW-0812">Transmembrane</keyword>
<keyword evidence="1" id="KW-0472">Membrane</keyword>
<protein>
    <submittedName>
        <fullName evidence="2">ABC transporter permease subunit</fullName>
    </submittedName>
</protein>